<reference evidence="1 2" key="1">
    <citation type="submission" date="2018-09" db="EMBL/GenBank/DDBJ databases">
        <title>Genomic investigation of the strawberry pathogen Phytophthora fragariae indicates pathogenicity is determined by transcriptional variation in three key races.</title>
        <authorList>
            <person name="Adams T.M."/>
            <person name="Armitage A.D."/>
            <person name="Sobczyk M.K."/>
            <person name="Bates H.J."/>
            <person name="Dunwell J.M."/>
            <person name="Nellist C.F."/>
            <person name="Harrison R.J."/>
        </authorList>
    </citation>
    <scope>NUCLEOTIDE SEQUENCE [LARGE SCALE GENOMIC DNA]</scope>
    <source>
        <strain evidence="1 2">NOV-77</strain>
    </source>
</reference>
<accession>A0A6G0QJE9</accession>
<organism evidence="1 2">
    <name type="scientific">Phytophthora fragariae</name>
    <dbReference type="NCBI Taxonomy" id="53985"/>
    <lineage>
        <taxon>Eukaryota</taxon>
        <taxon>Sar</taxon>
        <taxon>Stramenopiles</taxon>
        <taxon>Oomycota</taxon>
        <taxon>Peronosporomycetes</taxon>
        <taxon>Peronosporales</taxon>
        <taxon>Peronosporaceae</taxon>
        <taxon>Phytophthora</taxon>
    </lineage>
</organism>
<protein>
    <submittedName>
        <fullName evidence="1">Uncharacterized protein</fullName>
    </submittedName>
</protein>
<dbReference type="Proteomes" id="UP000486351">
    <property type="component" value="Unassembled WGS sequence"/>
</dbReference>
<sequence length="45" mass="4942">MGGKSVKTVMQSVSVYAKDPLQQDWDGIAEKLIFAINNSQAGTWK</sequence>
<evidence type="ECO:0000313" key="2">
    <source>
        <dbReference type="Proteomes" id="UP000486351"/>
    </source>
</evidence>
<dbReference type="AlphaFoldDB" id="A0A6G0QJE9"/>
<comment type="caution">
    <text evidence="1">The sequence shown here is derived from an EMBL/GenBank/DDBJ whole genome shotgun (WGS) entry which is preliminary data.</text>
</comment>
<evidence type="ECO:0000313" key="1">
    <source>
        <dbReference type="EMBL" id="KAE9290354.1"/>
    </source>
</evidence>
<proteinExistence type="predicted"/>
<gene>
    <name evidence="1" type="ORF">PF008_g25629</name>
</gene>
<dbReference type="EMBL" id="QXFY01002951">
    <property type="protein sequence ID" value="KAE9290354.1"/>
    <property type="molecule type" value="Genomic_DNA"/>
</dbReference>
<name>A0A6G0QJE9_9STRA</name>